<reference evidence="2 3" key="1">
    <citation type="submission" date="2018-03" db="EMBL/GenBank/DDBJ databases">
        <title>Draft genome sequence of Rohu Carp (Labeo rohita).</title>
        <authorList>
            <person name="Das P."/>
            <person name="Kushwaha B."/>
            <person name="Joshi C.G."/>
            <person name="Kumar D."/>
            <person name="Nagpure N.S."/>
            <person name="Sahoo L."/>
            <person name="Das S.P."/>
            <person name="Bit A."/>
            <person name="Patnaik S."/>
            <person name="Meher P.K."/>
            <person name="Jayasankar P."/>
            <person name="Koringa P.G."/>
            <person name="Patel N.V."/>
            <person name="Hinsu A.T."/>
            <person name="Kumar R."/>
            <person name="Pandey M."/>
            <person name="Agarwal S."/>
            <person name="Srivastava S."/>
            <person name="Singh M."/>
            <person name="Iquebal M.A."/>
            <person name="Jaiswal S."/>
            <person name="Angadi U.B."/>
            <person name="Kumar N."/>
            <person name="Raza M."/>
            <person name="Shah T.M."/>
            <person name="Rai A."/>
            <person name="Jena J.K."/>
        </authorList>
    </citation>
    <scope>NUCLEOTIDE SEQUENCE [LARGE SCALE GENOMIC DNA]</scope>
    <source>
        <strain evidence="2">DASCIFA01</strain>
        <tissue evidence="2">Testis</tissue>
    </source>
</reference>
<dbReference type="Proteomes" id="UP000290572">
    <property type="component" value="Unassembled WGS sequence"/>
</dbReference>
<evidence type="ECO:0000313" key="3">
    <source>
        <dbReference type="Proteomes" id="UP000290572"/>
    </source>
</evidence>
<sequence>MRSAGAPGSQVGVWTREHRSSRLQQQKARVMSNSPSHCELGHLYLNGNAWKSAARGISLVSEQLCWSLSGSAGRTLGANHDMCITV</sequence>
<name>A0A498NA12_LABRO</name>
<proteinExistence type="predicted"/>
<keyword evidence="3" id="KW-1185">Reference proteome</keyword>
<evidence type="ECO:0000256" key="1">
    <source>
        <dbReference type="SAM" id="MobiDB-lite"/>
    </source>
</evidence>
<dbReference type="EMBL" id="QBIY01011822">
    <property type="protein sequence ID" value="RXN29203.1"/>
    <property type="molecule type" value="Genomic_DNA"/>
</dbReference>
<evidence type="ECO:0000313" key="2">
    <source>
        <dbReference type="EMBL" id="RXN29203.1"/>
    </source>
</evidence>
<feature type="compositionally biased region" description="Polar residues" evidence="1">
    <location>
        <begin position="22"/>
        <end position="33"/>
    </location>
</feature>
<comment type="caution">
    <text evidence="2">The sequence shown here is derived from an EMBL/GenBank/DDBJ whole genome shotgun (WGS) entry which is preliminary data.</text>
</comment>
<keyword evidence="2" id="KW-0675">Receptor</keyword>
<accession>A0A498NA12</accession>
<gene>
    <name evidence="2" type="ORF">ROHU_018932</name>
</gene>
<feature type="region of interest" description="Disordered" evidence="1">
    <location>
        <begin position="1"/>
        <end position="33"/>
    </location>
</feature>
<protein>
    <submittedName>
        <fullName evidence="2">Gamma-aminobutyric acid receptor subunit alpha-2</fullName>
    </submittedName>
</protein>
<organism evidence="2 3">
    <name type="scientific">Labeo rohita</name>
    <name type="common">Indian major carp</name>
    <name type="synonym">Cyprinus rohita</name>
    <dbReference type="NCBI Taxonomy" id="84645"/>
    <lineage>
        <taxon>Eukaryota</taxon>
        <taxon>Metazoa</taxon>
        <taxon>Chordata</taxon>
        <taxon>Craniata</taxon>
        <taxon>Vertebrata</taxon>
        <taxon>Euteleostomi</taxon>
        <taxon>Actinopterygii</taxon>
        <taxon>Neopterygii</taxon>
        <taxon>Teleostei</taxon>
        <taxon>Ostariophysi</taxon>
        <taxon>Cypriniformes</taxon>
        <taxon>Cyprinidae</taxon>
        <taxon>Labeoninae</taxon>
        <taxon>Labeonini</taxon>
        <taxon>Labeo</taxon>
    </lineage>
</organism>
<dbReference type="AlphaFoldDB" id="A0A498NA12"/>